<dbReference type="PANTHER" id="PTHR30349">
    <property type="entry name" value="PHAGE INTEGRASE-RELATED"/>
    <property type="match status" value="1"/>
</dbReference>
<dbReference type="InterPro" id="IPR011010">
    <property type="entry name" value="DNA_brk_join_enz"/>
</dbReference>
<dbReference type="Gene3D" id="1.10.443.10">
    <property type="entry name" value="Intergrase catalytic core"/>
    <property type="match status" value="1"/>
</dbReference>
<protein>
    <submittedName>
        <fullName evidence="7">Integrase</fullName>
    </submittedName>
</protein>
<evidence type="ECO:0000259" key="5">
    <source>
        <dbReference type="PROSITE" id="PS51898"/>
    </source>
</evidence>
<dbReference type="RefSeq" id="WP_013725394.1">
    <property type="nucleotide sequence ID" value="NZ_LGVO01000042.1"/>
</dbReference>
<dbReference type="AlphaFoldDB" id="A0A9Q1ZCV5"/>
<dbReference type="PROSITE" id="PS51900">
    <property type="entry name" value="CB"/>
    <property type="match status" value="1"/>
</dbReference>
<feature type="domain" description="Core-binding (CB)" evidence="6">
    <location>
        <begin position="68"/>
        <end position="148"/>
    </location>
</feature>
<dbReference type="GO" id="GO:0006310">
    <property type="term" value="P:DNA recombination"/>
    <property type="evidence" value="ECO:0007669"/>
    <property type="project" value="UniProtKB-KW"/>
</dbReference>
<evidence type="ECO:0000256" key="1">
    <source>
        <dbReference type="ARBA" id="ARBA00008857"/>
    </source>
</evidence>
<keyword evidence="2 4" id="KW-0238">DNA-binding</keyword>
<proteinExistence type="inferred from homology"/>
<dbReference type="GO" id="GO:0015074">
    <property type="term" value="P:DNA integration"/>
    <property type="evidence" value="ECO:0007669"/>
    <property type="project" value="InterPro"/>
</dbReference>
<feature type="domain" description="Tyr recombinase" evidence="5">
    <location>
        <begin position="171"/>
        <end position="351"/>
    </location>
</feature>
<dbReference type="PANTHER" id="PTHR30349:SF41">
    <property type="entry name" value="INTEGRASE_RECOMBINASE PROTEIN MJ0367-RELATED"/>
    <property type="match status" value="1"/>
</dbReference>
<dbReference type="InterPro" id="IPR044068">
    <property type="entry name" value="CB"/>
</dbReference>
<dbReference type="SUPFAM" id="SSF56349">
    <property type="entry name" value="DNA breaking-rejoining enzymes"/>
    <property type="match status" value="1"/>
</dbReference>
<evidence type="ECO:0000259" key="6">
    <source>
        <dbReference type="PROSITE" id="PS51900"/>
    </source>
</evidence>
<dbReference type="InterPro" id="IPR050090">
    <property type="entry name" value="Tyrosine_recombinase_XerCD"/>
</dbReference>
<evidence type="ECO:0000256" key="3">
    <source>
        <dbReference type="ARBA" id="ARBA00023172"/>
    </source>
</evidence>
<dbReference type="InterPro" id="IPR002104">
    <property type="entry name" value="Integrase_catalytic"/>
</dbReference>
<evidence type="ECO:0000256" key="2">
    <source>
        <dbReference type="ARBA" id="ARBA00023125"/>
    </source>
</evidence>
<dbReference type="Pfam" id="PF00589">
    <property type="entry name" value="Phage_integrase"/>
    <property type="match status" value="1"/>
</dbReference>
<dbReference type="Pfam" id="PF14657">
    <property type="entry name" value="Arm-DNA-bind_4"/>
    <property type="match status" value="1"/>
</dbReference>
<sequence length="357" mass="41655">MDYNITYRQKDKGWQFIISYKDNMGKWKQKSKQGFKTKKDAKPAAEKMLKELKNTTKNVPVNNDLIKVTFNQLTTIYLDHITLYKEYHTVKSYKNCFSKFKDLNNKRIKEIKKHDIQSIVDKLLKEHLKYSTVKKYVGILNMFFIYVKDDLNLIFELPTVNIKIPKEKEYSNKIALTKKQLNKLLKELQDNKYYMVAFIAANTGMRLGEVLGLTWDSIDFKRSSITVNKQWKVLKTRKSGFGSLKSKNSYRTIPLSPNTLKELKNYKKNNPTDINNRVTPFNASSIDKYLNPKLKELAGITMHELRHTYATALISNGVDFKTAAKILGHTVEMTMKIYSHVTDDMMKKATIIIENIF</sequence>
<dbReference type="InterPro" id="IPR013762">
    <property type="entry name" value="Integrase-like_cat_sf"/>
</dbReference>
<accession>A0A9Q1ZCV5</accession>
<evidence type="ECO:0000256" key="4">
    <source>
        <dbReference type="PROSITE-ProRule" id="PRU01248"/>
    </source>
</evidence>
<evidence type="ECO:0000313" key="7">
    <source>
        <dbReference type="EMBL" id="KOA86624.1"/>
    </source>
</evidence>
<organism evidence="7 8">
    <name type="scientific">Clostridium botulinum</name>
    <dbReference type="NCBI Taxonomy" id="1491"/>
    <lineage>
        <taxon>Bacteria</taxon>
        <taxon>Bacillati</taxon>
        <taxon>Bacillota</taxon>
        <taxon>Clostridia</taxon>
        <taxon>Eubacteriales</taxon>
        <taxon>Clostridiaceae</taxon>
        <taxon>Clostridium</taxon>
    </lineage>
</organism>
<keyword evidence="3" id="KW-0233">DNA recombination</keyword>
<dbReference type="OrthoDB" id="9785687at2"/>
<dbReference type="EMBL" id="LGVR01000045">
    <property type="protein sequence ID" value="KOA86624.1"/>
    <property type="molecule type" value="Genomic_DNA"/>
</dbReference>
<dbReference type="PROSITE" id="PS51898">
    <property type="entry name" value="TYR_RECOMBINASE"/>
    <property type="match status" value="1"/>
</dbReference>
<dbReference type="InterPro" id="IPR028259">
    <property type="entry name" value="AP2-like_int_N"/>
</dbReference>
<evidence type="ECO:0000313" key="8">
    <source>
        <dbReference type="Proteomes" id="UP000037540"/>
    </source>
</evidence>
<comment type="caution">
    <text evidence="7">The sequence shown here is derived from an EMBL/GenBank/DDBJ whole genome shotgun (WGS) entry which is preliminary data.</text>
</comment>
<dbReference type="CDD" id="cd01189">
    <property type="entry name" value="INT_ICEBs1_C_like"/>
    <property type="match status" value="1"/>
</dbReference>
<name>A0A9Q1ZCV5_CLOBO</name>
<reference evidence="7 8" key="1">
    <citation type="submission" date="2015-07" db="EMBL/GenBank/DDBJ databases">
        <title>Draft genome sequences of 17 French Clostridium botulinum group III.</title>
        <authorList>
            <person name="Woudstra C."/>
            <person name="Le Marechal C."/>
            <person name="Souillard R."/>
            <person name="Bayon-Auboyer M.-H."/>
            <person name="Dessouter D."/>
            <person name="Fach P."/>
        </authorList>
    </citation>
    <scope>NUCLEOTIDE SEQUENCE [LARGE SCALE GENOMIC DNA]</scope>
    <source>
        <strain evidence="7 8">12LNRI-CD</strain>
    </source>
</reference>
<dbReference type="Proteomes" id="UP000037540">
    <property type="component" value="Unassembled WGS sequence"/>
</dbReference>
<dbReference type="InterPro" id="IPR010998">
    <property type="entry name" value="Integrase_recombinase_N"/>
</dbReference>
<gene>
    <name evidence="7" type="ORF">ADU74_08275</name>
</gene>
<dbReference type="GO" id="GO:0003677">
    <property type="term" value="F:DNA binding"/>
    <property type="evidence" value="ECO:0007669"/>
    <property type="project" value="UniProtKB-UniRule"/>
</dbReference>
<comment type="similarity">
    <text evidence="1">Belongs to the 'phage' integrase family.</text>
</comment>
<dbReference type="Gene3D" id="1.10.150.130">
    <property type="match status" value="1"/>
</dbReference>